<evidence type="ECO:0000313" key="3">
    <source>
        <dbReference type="Proteomes" id="UP000636888"/>
    </source>
</evidence>
<evidence type="ECO:0000313" key="2">
    <source>
        <dbReference type="EMBL" id="MBJ6724794.1"/>
    </source>
</evidence>
<feature type="region of interest" description="Disordered" evidence="1">
    <location>
        <begin position="1149"/>
        <end position="1177"/>
    </location>
</feature>
<dbReference type="PANTHER" id="PTHR30441:SF4">
    <property type="entry name" value="PROTEIN ASMA"/>
    <property type="match status" value="1"/>
</dbReference>
<sequence length="1177" mass="124916">MSEREYKKGWRARKPLLIAAGAFLLLILFFVAGISLFLSTSLARDQVARRLSDYLQEKVSISDLSASPSGIRARGVSIANPAGFPGELATVRFLEIAPNWGDLIRGKRTFRVIAVDGVTLDLAKNREGTWNYAHLQRVLAAKKPSPKETYIDRLSVDNGAIRLQGKEWHGISVKIRNFAAKGSLESQLAVVGEDAGGNRYSIAGKLRPGKEPVVDVRVTAADLALKAFVAQGAKKEDRLLHDARGNLDVRCTFQEGAAGVDGTLYFSGIRGARREIAGKLTANLSYATKGDEVRIVRSALTINKVGDIKAAGALNGLRKERSYDLVLTTGNIALAPLLELIPQWERMKLTVAGSGQLSSLHLKGRFGQGMPAIAGRLNLAEVSLQREGKLFFAEADAAIDLTGSAHGFEGKGLLTQKESRSAGMVQNARLPVRFVLSEKFKPVRAEASELRATVLGIPLTGNISFDTRRSGPLAAKLQSASVPGPALNPWLARVGTRLEAGTVAAAADLSGPSLKELHLSGSARLSAITGARQGTRFELRQGSLTAHLDRITRTTVVRGTAELHDAGYAGKKGSAAFAFNYRDRRLTMDKLRGDWAGTSVAAARLEMDLAPRSGTRLPLQLRVSQCDVSRGNLAVSGLSGTLRGGYNSAPRRKWLDGNLALTAGAVSWQGTRIDNVHADVAFSQDGARGNINAVGYGGAATATVSYDPFRPDSDCGFDLALRGGSLPQLYALAGKGKGKGAVPTAGSVDAALTGTYRRGTGLSCMFRGAGKDVALAAKGKTIVSHTALTIQGGLDPKRLTLEQATAQLESGARLEVKGTLEDPLTPGRKGVISLQIPQTAVNAIFDPLANALPRFLQEGTVTGSVGGSGTVTIADGRQMLAARLSLKNVGLEFPSQKLVVTGVDGEVPISLDLSGKTAIQLSGGLSYSRANFKKLLADLKAKAGGGAPSLVVEKIALGSLETGKIALRLVAREGTTEISSLATTFYGGPLVGTGSFSIQNGIKFRNDLLVDDLSLKQLCGALPAIQGYISGRVNGILSVAETGRGAEGMMGFIDLWAHKGGGEKMLVSREFLQRLSKRKISGLFLTRDRPYDQAEIKATLEEGFLTFDALTIKHTNLLGVRDIQVSIAPTQNRIELQHLFSTIKEAASRSKAKAGKTQQTPSETPSEAPATEFKWAE</sequence>
<dbReference type="Proteomes" id="UP000636888">
    <property type="component" value="Unassembled WGS sequence"/>
</dbReference>
<organism evidence="2 3">
    <name type="scientific">Geomesophilobacter sediminis</name>
    <dbReference type="NCBI Taxonomy" id="2798584"/>
    <lineage>
        <taxon>Bacteria</taxon>
        <taxon>Pseudomonadati</taxon>
        <taxon>Thermodesulfobacteriota</taxon>
        <taxon>Desulfuromonadia</taxon>
        <taxon>Geobacterales</taxon>
        <taxon>Geobacteraceae</taxon>
        <taxon>Geomesophilobacter</taxon>
    </lineage>
</organism>
<dbReference type="InterPro" id="IPR052894">
    <property type="entry name" value="AsmA-related"/>
</dbReference>
<comment type="caution">
    <text evidence="2">The sequence shown here is derived from an EMBL/GenBank/DDBJ whole genome shotgun (WGS) entry which is preliminary data.</text>
</comment>
<proteinExistence type="predicted"/>
<evidence type="ECO:0000256" key="1">
    <source>
        <dbReference type="SAM" id="MobiDB-lite"/>
    </source>
</evidence>
<gene>
    <name evidence="2" type="ORF">JFN93_08760</name>
</gene>
<name>A0A8J7JF13_9BACT</name>
<dbReference type="GO" id="GO:0090313">
    <property type="term" value="P:regulation of protein targeting to membrane"/>
    <property type="evidence" value="ECO:0007669"/>
    <property type="project" value="TreeGrafter"/>
</dbReference>
<dbReference type="GO" id="GO:0005886">
    <property type="term" value="C:plasma membrane"/>
    <property type="evidence" value="ECO:0007669"/>
    <property type="project" value="TreeGrafter"/>
</dbReference>
<dbReference type="InterPro" id="IPR008023">
    <property type="entry name" value="DUF748"/>
</dbReference>
<protein>
    <submittedName>
        <fullName evidence="2">AsmA family protein</fullName>
    </submittedName>
</protein>
<keyword evidence="3" id="KW-1185">Reference proteome</keyword>
<dbReference type="AlphaFoldDB" id="A0A8J7JF13"/>
<dbReference type="RefSeq" id="WP_199383681.1">
    <property type="nucleotide sequence ID" value="NZ_JAEMHM010000006.1"/>
</dbReference>
<dbReference type="PANTHER" id="PTHR30441">
    <property type="entry name" value="DUF748 DOMAIN-CONTAINING PROTEIN"/>
    <property type="match status" value="1"/>
</dbReference>
<dbReference type="EMBL" id="JAEMHM010000006">
    <property type="protein sequence ID" value="MBJ6724794.1"/>
    <property type="molecule type" value="Genomic_DNA"/>
</dbReference>
<reference evidence="2" key="1">
    <citation type="submission" date="2020-12" db="EMBL/GenBank/DDBJ databases">
        <title>Geomonas sp. Red875, isolated from river sediment.</title>
        <authorList>
            <person name="Xu Z."/>
            <person name="Zhang Z."/>
            <person name="Masuda Y."/>
            <person name="Itoh H."/>
            <person name="Senoo K."/>
        </authorList>
    </citation>
    <scope>NUCLEOTIDE SEQUENCE</scope>
    <source>
        <strain evidence="2">Red875</strain>
    </source>
</reference>
<feature type="compositionally biased region" description="Polar residues" evidence="1">
    <location>
        <begin position="1156"/>
        <end position="1165"/>
    </location>
</feature>
<accession>A0A8J7JF13</accession>
<dbReference type="Pfam" id="PF05359">
    <property type="entry name" value="DUF748"/>
    <property type="match status" value="1"/>
</dbReference>